<reference evidence="9" key="1">
    <citation type="submission" date="2022-02" db="EMBL/GenBank/DDBJ databases">
        <authorList>
            <person name="King R."/>
        </authorList>
    </citation>
    <scope>NUCLEOTIDE SEQUENCE</scope>
</reference>
<dbReference type="Pfam" id="PF00664">
    <property type="entry name" value="ABC_membrane"/>
    <property type="match status" value="1"/>
</dbReference>
<evidence type="ECO:0000256" key="4">
    <source>
        <dbReference type="ARBA" id="ARBA00022840"/>
    </source>
</evidence>
<dbReference type="GO" id="GO:0140359">
    <property type="term" value="F:ABC-type transporter activity"/>
    <property type="evidence" value="ECO:0007669"/>
    <property type="project" value="InterPro"/>
</dbReference>
<keyword evidence="3" id="KW-0547">Nucleotide-binding</keyword>
<evidence type="ECO:0000256" key="6">
    <source>
        <dbReference type="ARBA" id="ARBA00023136"/>
    </source>
</evidence>
<dbReference type="PROSITE" id="PS50929">
    <property type="entry name" value="ABC_TM1F"/>
    <property type="match status" value="1"/>
</dbReference>
<dbReference type="InterPro" id="IPR011527">
    <property type="entry name" value="ABC1_TM_dom"/>
</dbReference>
<keyword evidence="10" id="KW-1185">Reference proteome</keyword>
<evidence type="ECO:0000256" key="1">
    <source>
        <dbReference type="ARBA" id="ARBA00022448"/>
    </source>
</evidence>
<dbReference type="GO" id="GO:0016020">
    <property type="term" value="C:membrane"/>
    <property type="evidence" value="ECO:0007669"/>
    <property type="project" value="InterPro"/>
</dbReference>
<keyword evidence="1" id="KW-0813">Transport</keyword>
<feature type="transmembrane region" description="Helical" evidence="7">
    <location>
        <begin position="53"/>
        <end position="73"/>
    </location>
</feature>
<evidence type="ECO:0000313" key="10">
    <source>
        <dbReference type="Proteomes" id="UP001154329"/>
    </source>
</evidence>
<dbReference type="InterPro" id="IPR050173">
    <property type="entry name" value="ABC_transporter_C-like"/>
</dbReference>
<reference evidence="9" key="2">
    <citation type="submission" date="2022-10" db="EMBL/GenBank/DDBJ databases">
        <authorList>
            <consortium name="ENA_rothamsted_submissions"/>
            <consortium name="culmorum"/>
            <person name="King R."/>
        </authorList>
    </citation>
    <scope>NUCLEOTIDE SEQUENCE</scope>
</reference>
<dbReference type="SUPFAM" id="SSF90123">
    <property type="entry name" value="ABC transporter transmembrane region"/>
    <property type="match status" value="1"/>
</dbReference>
<dbReference type="OrthoDB" id="6622690at2759"/>
<keyword evidence="2 7" id="KW-0812">Transmembrane</keyword>
<evidence type="ECO:0000256" key="3">
    <source>
        <dbReference type="ARBA" id="ARBA00022741"/>
    </source>
</evidence>
<dbReference type="AlphaFoldDB" id="A0A9P0JDV1"/>
<name>A0A9P0JDV1_APHGO</name>
<dbReference type="Proteomes" id="UP001154329">
    <property type="component" value="Chromosome 4"/>
</dbReference>
<gene>
    <name evidence="9" type="ORF">APHIGO_LOCUS9928</name>
</gene>
<keyword evidence="5 7" id="KW-1133">Transmembrane helix</keyword>
<dbReference type="PANTHER" id="PTHR24223">
    <property type="entry name" value="ATP-BINDING CASSETTE SUB-FAMILY C"/>
    <property type="match status" value="1"/>
</dbReference>
<evidence type="ECO:0000256" key="2">
    <source>
        <dbReference type="ARBA" id="ARBA00022692"/>
    </source>
</evidence>
<evidence type="ECO:0000256" key="7">
    <source>
        <dbReference type="SAM" id="Phobius"/>
    </source>
</evidence>
<dbReference type="PANTHER" id="PTHR24223:SF448">
    <property type="entry name" value="FI20146P1-RELATED"/>
    <property type="match status" value="1"/>
</dbReference>
<feature type="domain" description="ABC transmembrane type-1" evidence="8">
    <location>
        <begin position="1"/>
        <end position="101"/>
    </location>
</feature>
<proteinExistence type="predicted"/>
<keyword evidence="6 7" id="KW-0472">Membrane</keyword>
<evidence type="ECO:0000259" key="8">
    <source>
        <dbReference type="PROSITE" id="PS50929"/>
    </source>
</evidence>
<dbReference type="Gene3D" id="1.20.1560.10">
    <property type="entry name" value="ABC transporter type 1, transmembrane domain"/>
    <property type="match status" value="1"/>
</dbReference>
<protein>
    <recommendedName>
        <fullName evidence="8">ABC transmembrane type-1 domain-containing protein</fullName>
    </recommendedName>
</protein>
<dbReference type="EMBL" id="OU899037">
    <property type="protein sequence ID" value="CAH1736131.1"/>
    <property type="molecule type" value="Genomic_DNA"/>
</dbReference>
<organism evidence="9 10">
    <name type="scientific">Aphis gossypii</name>
    <name type="common">Cotton aphid</name>
    <dbReference type="NCBI Taxonomy" id="80765"/>
    <lineage>
        <taxon>Eukaryota</taxon>
        <taxon>Metazoa</taxon>
        <taxon>Ecdysozoa</taxon>
        <taxon>Arthropoda</taxon>
        <taxon>Hexapoda</taxon>
        <taxon>Insecta</taxon>
        <taxon>Pterygota</taxon>
        <taxon>Neoptera</taxon>
        <taxon>Paraneoptera</taxon>
        <taxon>Hemiptera</taxon>
        <taxon>Sternorrhyncha</taxon>
        <taxon>Aphidomorpha</taxon>
        <taxon>Aphidoidea</taxon>
        <taxon>Aphididae</taxon>
        <taxon>Aphidini</taxon>
        <taxon>Aphis</taxon>
        <taxon>Aphis</taxon>
    </lineage>
</organism>
<dbReference type="InterPro" id="IPR036640">
    <property type="entry name" value="ABC1_TM_sf"/>
</dbReference>
<accession>A0A9P0JDV1</accession>
<keyword evidence="4" id="KW-0067">ATP-binding</keyword>
<evidence type="ECO:0000256" key="5">
    <source>
        <dbReference type="ARBA" id="ARBA00022989"/>
    </source>
</evidence>
<sequence length="118" mass="12915">MYFFNTNSSGRILNRFSKDMGAIDEMLPVALMDCIQIGLTLLGIIIVVGLVNVYLMIPTFIVGIVFYKIRVFYLSTSRSVKRLEGVTRSPVFAHLNASLQGSTRTGAGKSPLIGALLD</sequence>
<evidence type="ECO:0000313" key="9">
    <source>
        <dbReference type="EMBL" id="CAH1736131.1"/>
    </source>
</evidence>
<dbReference type="GO" id="GO:0005524">
    <property type="term" value="F:ATP binding"/>
    <property type="evidence" value="ECO:0007669"/>
    <property type="project" value="UniProtKB-KW"/>
</dbReference>